<evidence type="ECO:0000313" key="11">
    <source>
        <dbReference type="Ensembl" id="ENSPPAP00000007548.1"/>
    </source>
</evidence>
<keyword evidence="7 10" id="KW-1133">Transmembrane helix</keyword>
<name>A0A2R8ZSM5_PANPA</name>
<reference evidence="11 12" key="1">
    <citation type="journal article" date="2012" name="Nature">
        <title>The bonobo genome compared with the chimpanzee and human genomes.</title>
        <authorList>
            <person name="Prufer K."/>
            <person name="Munch K."/>
            <person name="Hellmann I."/>
            <person name="Akagi K."/>
            <person name="Miller J.R."/>
            <person name="Walenz B."/>
            <person name="Koren S."/>
            <person name="Sutton G."/>
            <person name="Kodira C."/>
            <person name="Winer R."/>
            <person name="Knight J.R."/>
            <person name="Mullikin J.C."/>
            <person name="Meader S.J."/>
            <person name="Ponting C.P."/>
            <person name="Lunter G."/>
            <person name="Higashino S."/>
            <person name="Hobolth A."/>
            <person name="Dutheil J."/>
            <person name="Karakoc E."/>
            <person name="Alkan C."/>
            <person name="Sajjadian S."/>
            <person name="Catacchio C.R."/>
            <person name="Ventura M."/>
            <person name="Marques-Bonet T."/>
            <person name="Eichler E.E."/>
            <person name="Andre C."/>
            <person name="Atencia R."/>
            <person name="Mugisha L."/>
            <person name="Junhold J."/>
            <person name="Patterson N."/>
            <person name="Siebauer M."/>
            <person name="Good J.M."/>
            <person name="Fischer A."/>
            <person name="Ptak S.E."/>
            <person name="Lachmann M."/>
            <person name="Symer D.E."/>
            <person name="Mailund T."/>
            <person name="Schierup M.H."/>
            <person name="Andres A.M."/>
            <person name="Kelso J."/>
            <person name="Paabo S."/>
        </authorList>
    </citation>
    <scope>NUCLEOTIDE SEQUENCE [LARGE SCALE GENOMIC DNA]</scope>
</reference>
<dbReference type="EMBL" id="AJFE02093722">
    <property type="status" value="NOT_ANNOTATED_CDS"/>
    <property type="molecule type" value="Genomic_DNA"/>
</dbReference>
<keyword evidence="12" id="KW-1185">Reference proteome</keyword>
<dbReference type="EMBL" id="AJFE02093720">
    <property type="status" value="NOT_ANNOTATED_CDS"/>
    <property type="molecule type" value="Genomic_DNA"/>
</dbReference>
<comment type="similarity">
    <text evidence="3 10">Belongs to the DP1 family.</text>
</comment>
<evidence type="ECO:0000256" key="3">
    <source>
        <dbReference type="ARBA" id="ARBA00008573"/>
    </source>
</evidence>
<keyword evidence="5" id="KW-0256">Endoplasmic reticulum</keyword>
<protein>
    <recommendedName>
        <fullName evidence="10">Receptor expression-enhancing protein</fullName>
    </recommendedName>
</protein>
<reference evidence="11" key="2">
    <citation type="submission" date="2025-08" db="UniProtKB">
        <authorList>
            <consortium name="Ensembl"/>
        </authorList>
    </citation>
    <scope>IDENTIFICATION</scope>
</reference>
<dbReference type="Ensembl" id="ENSPPAT00000029996.1">
    <property type="protein sequence ID" value="ENSPPAP00000007548.1"/>
    <property type="gene ID" value="ENSPPAG00000026840.1"/>
</dbReference>
<proteinExistence type="inferred from homology"/>
<organism evidence="11 12">
    <name type="scientific">Pan paniscus</name>
    <name type="common">Pygmy chimpanzee</name>
    <name type="synonym">Bonobo</name>
    <dbReference type="NCBI Taxonomy" id="9597"/>
    <lineage>
        <taxon>Eukaryota</taxon>
        <taxon>Metazoa</taxon>
        <taxon>Chordata</taxon>
        <taxon>Craniata</taxon>
        <taxon>Vertebrata</taxon>
        <taxon>Euteleostomi</taxon>
        <taxon>Mammalia</taxon>
        <taxon>Eutheria</taxon>
        <taxon>Euarchontoglires</taxon>
        <taxon>Primates</taxon>
        <taxon>Haplorrhini</taxon>
        <taxon>Catarrhini</taxon>
        <taxon>Hominidae</taxon>
        <taxon>Pan</taxon>
    </lineage>
</organism>
<sequence>ISSRVFTRQRLSVGEKNCQVKAKREKAGVIGLVALYLVFGYGASLLCNLIGFGYPAYISIKAIESPNKEDDTQWLTYWVVYGVFSIAEFFSDIFLSWFPFYYMLKCGFLLWCMAPSPSNGAELLYKRIIRPFFLKHESQMDSVVKDLKDKAKETADAITKEGKTHGPTCERRCDTLGSNNRLPGLLVLSPPLSQMPTLLWDFFTKSMPIENTYSSRLFPRLFLHATFNVAFSQNIRKNDFPW</sequence>
<dbReference type="Pfam" id="PF03134">
    <property type="entry name" value="TB2_DP1_HVA22"/>
    <property type="match status" value="1"/>
</dbReference>
<evidence type="ECO:0000256" key="6">
    <source>
        <dbReference type="ARBA" id="ARBA00022951"/>
    </source>
</evidence>
<evidence type="ECO:0000256" key="7">
    <source>
        <dbReference type="ARBA" id="ARBA00022989"/>
    </source>
</evidence>
<feature type="transmembrane region" description="Helical" evidence="10">
    <location>
        <begin position="29"/>
        <end position="54"/>
    </location>
</feature>
<dbReference type="PANTHER" id="PTHR12300">
    <property type="entry name" value="HVA22-LIKE PROTEINS"/>
    <property type="match status" value="1"/>
</dbReference>
<dbReference type="Bgee" id="ENSPPAG00000026840">
    <property type="expression patterns" value="Expressed in placenta and 6 other cell types or tissues"/>
</dbReference>
<dbReference type="PANTHER" id="PTHR12300:SF93">
    <property type="entry name" value="RECEPTOR EXPRESSION-ENHANCING PROTEIN 5"/>
    <property type="match status" value="1"/>
</dbReference>
<keyword evidence="4 10" id="KW-0812">Transmembrane</keyword>
<evidence type="ECO:0000256" key="5">
    <source>
        <dbReference type="ARBA" id="ARBA00022824"/>
    </source>
</evidence>
<dbReference type="EMBL" id="AJFE02093719">
    <property type="status" value="NOT_ANNOTATED_CDS"/>
    <property type="molecule type" value="Genomic_DNA"/>
</dbReference>
<dbReference type="EMBL" id="AJFE02093718">
    <property type="status" value="NOT_ANNOTATED_CDS"/>
    <property type="molecule type" value="Genomic_DNA"/>
</dbReference>
<dbReference type="EMBL" id="AJFE02093721">
    <property type="status" value="NOT_ANNOTATED_CDS"/>
    <property type="molecule type" value="Genomic_DNA"/>
</dbReference>
<dbReference type="GeneTree" id="ENSGT00940000157873"/>
<dbReference type="GO" id="GO:0033017">
    <property type="term" value="C:sarcoplasmic reticulum membrane"/>
    <property type="evidence" value="ECO:0007669"/>
    <property type="project" value="UniProtKB-SubCell"/>
</dbReference>
<accession>A0A2R8ZSM5</accession>
<feature type="transmembrane region" description="Helical" evidence="10">
    <location>
        <begin position="74"/>
        <end position="95"/>
    </location>
</feature>
<evidence type="ECO:0000256" key="9">
    <source>
        <dbReference type="ARBA" id="ARBA00037732"/>
    </source>
</evidence>
<dbReference type="STRING" id="9597.ENSPPAP00000007548"/>
<evidence type="ECO:0000313" key="12">
    <source>
        <dbReference type="Proteomes" id="UP000240080"/>
    </source>
</evidence>
<reference evidence="11" key="3">
    <citation type="submission" date="2025-09" db="UniProtKB">
        <authorList>
            <consortium name="Ensembl"/>
        </authorList>
    </citation>
    <scope>IDENTIFICATION</scope>
</reference>
<keyword evidence="8 10" id="KW-0472">Membrane</keyword>
<evidence type="ECO:0000256" key="10">
    <source>
        <dbReference type="RuleBase" id="RU362006"/>
    </source>
</evidence>
<dbReference type="AlphaFoldDB" id="A0A2R8ZSM5"/>
<keyword evidence="6" id="KW-0703">Sarcoplasmic reticulum</keyword>
<comment type="subcellular location">
    <subcellularLocation>
        <location evidence="2">Endoplasmic reticulum membrane</location>
        <topology evidence="2">Multi-pass membrane protein</topology>
    </subcellularLocation>
    <subcellularLocation>
        <location evidence="10">Membrane</location>
        <topology evidence="10">Multi-pass membrane protein</topology>
    </subcellularLocation>
    <subcellularLocation>
        <location evidence="1">Sarcoplasmic reticulum membrane</location>
        <topology evidence="1">Multi-pass membrane protein</topology>
    </subcellularLocation>
</comment>
<dbReference type="InterPro" id="IPR004345">
    <property type="entry name" value="TB2_DP1_HVA22"/>
</dbReference>
<evidence type="ECO:0000256" key="2">
    <source>
        <dbReference type="ARBA" id="ARBA00004477"/>
    </source>
</evidence>
<evidence type="ECO:0000256" key="4">
    <source>
        <dbReference type="ARBA" id="ARBA00022692"/>
    </source>
</evidence>
<comment type="function">
    <text evidence="9">Plays an essential role in heart function and development by regulating the organization and function of the sarcoplasmic reticulum in cardiomyocytes.</text>
</comment>
<evidence type="ECO:0000256" key="8">
    <source>
        <dbReference type="ARBA" id="ARBA00023136"/>
    </source>
</evidence>
<evidence type="ECO:0000256" key="1">
    <source>
        <dbReference type="ARBA" id="ARBA00004326"/>
    </source>
</evidence>
<dbReference type="Proteomes" id="UP000240080">
    <property type="component" value="Chromosome 5"/>
</dbReference>